<dbReference type="AlphaFoldDB" id="A0AAN7FBG0"/>
<proteinExistence type="predicted"/>
<gene>
    <name evidence="1" type="ORF">RGQ29_019082</name>
</gene>
<protein>
    <submittedName>
        <fullName evidence="1">Uncharacterized protein</fullName>
    </submittedName>
</protein>
<dbReference type="PANTHER" id="PTHR47592:SF27">
    <property type="entry name" value="OS08G0421700 PROTEIN"/>
    <property type="match status" value="1"/>
</dbReference>
<comment type="caution">
    <text evidence="1">The sequence shown here is derived from an EMBL/GenBank/DDBJ whole genome shotgun (WGS) entry which is preliminary data.</text>
</comment>
<dbReference type="EMBL" id="JAXUIC010000005">
    <property type="protein sequence ID" value="KAK4587930.1"/>
    <property type="molecule type" value="Genomic_DNA"/>
</dbReference>
<organism evidence="1 2">
    <name type="scientific">Quercus rubra</name>
    <name type="common">Northern red oak</name>
    <name type="synonym">Quercus borealis</name>
    <dbReference type="NCBI Taxonomy" id="3512"/>
    <lineage>
        <taxon>Eukaryota</taxon>
        <taxon>Viridiplantae</taxon>
        <taxon>Streptophyta</taxon>
        <taxon>Embryophyta</taxon>
        <taxon>Tracheophyta</taxon>
        <taxon>Spermatophyta</taxon>
        <taxon>Magnoliopsida</taxon>
        <taxon>eudicotyledons</taxon>
        <taxon>Gunneridae</taxon>
        <taxon>Pentapetalae</taxon>
        <taxon>rosids</taxon>
        <taxon>fabids</taxon>
        <taxon>Fagales</taxon>
        <taxon>Fagaceae</taxon>
        <taxon>Quercus</taxon>
    </lineage>
</organism>
<name>A0AAN7FBG0_QUERU</name>
<evidence type="ECO:0000313" key="2">
    <source>
        <dbReference type="Proteomes" id="UP001324115"/>
    </source>
</evidence>
<evidence type="ECO:0000313" key="1">
    <source>
        <dbReference type="EMBL" id="KAK4587930.1"/>
    </source>
</evidence>
<dbReference type="Proteomes" id="UP001324115">
    <property type="component" value="Unassembled WGS sequence"/>
</dbReference>
<reference evidence="1 2" key="1">
    <citation type="journal article" date="2023" name="G3 (Bethesda)">
        <title>A haplotype-resolved chromosome-scale genome for Quercus rubra L. provides insights into the genetics of adaptive traits for red oak species.</title>
        <authorList>
            <person name="Kapoor B."/>
            <person name="Jenkins J."/>
            <person name="Schmutz J."/>
            <person name="Zhebentyayeva T."/>
            <person name="Kuelheim C."/>
            <person name="Coggeshall M."/>
            <person name="Heim C."/>
            <person name="Lasky J.R."/>
            <person name="Leites L."/>
            <person name="Islam-Faridi N."/>
            <person name="Romero-Severson J."/>
            <person name="DeLeo V.L."/>
            <person name="Lucas S.M."/>
            <person name="Lazic D."/>
            <person name="Gailing O."/>
            <person name="Carlson J."/>
            <person name="Staton M."/>
        </authorList>
    </citation>
    <scope>NUCLEOTIDE SEQUENCE [LARGE SCALE GENOMIC DNA]</scope>
    <source>
        <strain evidence="1">Pseudo-F2</strain>
    </source>
</reference>
<sequence length="163" mass="19650">MEPTQEKPNELVGDLNKPFRFKGAHFKRWKGKVLFYLSLLKVAYILTDKNPSKVSIDKMSEEEFSLHQEKIDKYTKDKYNCRSYLLNCLANHFYDYYDTTYNSTKKIWKALQSKYNTEEAVQRSMLLVDFSITKWWMENRWWMNQAQDFQMIVAKLRSEGIKI</sequence>
<keyword evidence="2" id="KW-1185">Reference proteome</keyword>
<dbReference type="PANTHER" id="PTHR47592">
    <property type="entry name" value="PBF68 PROTEIN"/>
    <property type="match status" value="1"/>
</dbReference>
<dbReference type="Pfam" id="PF14223">
    <property type="entry name" value="Retrotran_gag_2"/>
    <property type="match status" value="1"/>
</dbReference>
<accession>A0AAN7FBG0</accession>